<dbReference type="UniPathway" id="UPA00070"/>
<dbReference type="EMBL" id="KV722365">
    <property type="protein sequence ID" value="OCH92709.1"/>
    <property type="molecule type" value="Genomic_DNA"/>
</dbReference>
<dbReference type="OrthoDB" id="14784at2759"/>
<dbReference type="GO" id="GO:0044205">
    <property type="term" value="P:'de novo' UMP biosynthetic process"/>
    <property type="evidence" value="ECO:0007669"/>
    <property type="project" value="UniProtKB-UniPathway"/>
</dbReference>
<dbReference type="PROSITE" id="PS00912">
    <property type="entry name" value="DHODEHASE_2"/>
    <property type="match status" value="1"/>
</dbReference>
<keyword evidence="6" id="KW-0560">Oxidoreductase</keyword>
<comment type="pathway">
    <text evidence="2">Pyrimidine metabolism; UMP biosynthesis via de novo pathway.</text>
</comment>
<dbReference type="GO" id="GO:0006207">
    <property type="term" value="P:'de novo' pyrimidine nucleobase biosynthetic process"/>
    <property type="evidence" value="ECO:0007669"/>
    <property type="project" value="InterPro"/>
</dbReference>
<accession>A0A8E2DND4</accession>
<dbReference type="PANTHER" id="PTHR48109">
    <property type="entry name" value="DIHYDROOROTATE DEHYDROGENASE (QUINONE), MITOCHONDRIAL-RELATED"/>
    <property type="match status" value="1"/>
</dbReference>
<dbReference type="PIRSF" id="PIRSF000164">
    <property type="entry name" value="DHO_oxidase"/>
    <property type="match status" value="1"/>
</dbReference>
<dbReference type="SUPFAM" id="SSF51395">
    <property type="entry name" value="FMN-linked oxidoreductases"/>
    <property type="match status" value="1"/>
</dbReference>
<protein>
    <recommendedName>
        <fullName evidence="7">Dihydroorotate oxidase</fullName>
    </recommendedName>
</protein>
<dbReference type="InterPro" id="IPR001295">
    <property type="entry name" value="Dihydroorotate_DH_CS"/>
</dbReference>
<dbReference type="Gene3D" id="3.20.20.70">
    <property type="entry name" value="Aldolase class I"/>
    <property type="match status" value="1"/>
</dbReference>
<evidence type="ECO:0000313" key="10">
    <source>
        <dbReference type="Proteomes" id="UP000250043"/>
    </source>
</evidence>
<dbReference type="Pfam" id="PF01180">
    <property type="entry name" value="DHO_dh"/>
    <property type="match status" value="1"/>
</dbReference>
<evidence type="ECO:0000256" key="4">
    <source>
        <dbReference type="ARBA" id="ARBA00022643"/>
    </source>
</evidence>
<dbReference type="InterPro" id="IPR005720">
    <property type="entry name" value="Dihydroorotate_DH_cat"/>
</dbReference>
<gene>
    <name evidence="9" type="ORF">OBBRIDRAFT_772962</name>
</gene>
<dbReference type="InterPro" id="IPR023359">
    <property type="entry name" value="Dihydro_DH_chainA_dom2"/>
</dbReference>
<evidence type="ECO:0000256" key="2">
    <source>
        <dbReference type="ARBA" id="ARBA00004725"/>
    </source>
</evidence>
<name>A0A8E2DND4_9APHY</name>
<evidence type="ECO:0000256" key="1">
    <source>
        <dbReference type="ARBA" id="ARBA00001917"/>
    </source>
</evidence>
<keyword evidence="10" id="KW-1185">Reference proteome</keyword>
<evidence type="ECO:0000256" key="3">
    <source>
        <dbReference type="ARBA" id="ARBA00022630"/>
    </source>
</evidence>
<dbReference type="Gene3D" id="2.30.26.10">
    <property type="entry name" value="Dihydroorotate Dehydrogenase A, chain A, domain 2"/>
    <property type="match status" value="1"/>
</dbReference>
<dbReference type="InterPro" id="IPR013785">
    <property type="entry name" value="Aldolase_TIM"/>
</dbReference>
<organism evidence="9 10">
    <name type="scientific">Obba rivulosa</name>
    <dbReference type="NCBI Taxonomy" id="1052685"/>
    <lineage>
        <taxon>Eukaryota</taxon>
        <taxon>Fungi</taxon>
        <taxon>Dikarya</taxon>
        <taxon>Basidiomycota</taxon>
        <taxon>Agaricomycotina</taxon>
        <taxon>Agaricomycetes</taxon>
        <taxon>Polyporales</taxon>
        <taxon>Gelatoporiaceae</taxon>
        <taxon>Obba</taxon>
    </lineage>
</organism>
<feature type="domain" description="Dihydroorotate dehydrogenase catalytic" evidence="8">
    <location>
        <begin position="269"/>
        <end position="346"/>
    </location>
</feature>
<dbReference type="AlphaFoldDB" id="A0A8E2DND4"/>
<dbReference type="GO" id="GO:0004152">
    <property type="term" value="F:dihydroorotate dehydrogenase activity"/>
    <property type="evidence" value="ECO:0007669"/>
    <property type="project" value="InterPro"/>
</dbReference>
<keyword evidence="5" id="KW-0665">Pyrimidine biosynthesis</keyword>
<keyword evidence="4" id="KW-0288">FMN</keyword>
<evidence type="ECO:0000259" key="8">
    <source>
        <dbReference type="Pfam" id="PF01180"/>
    </source>
</evidence>
<dbReference type="InterPro" id="IPR050074">
    <property type="entry name" value="DHO_dehydrogenase"/>
</dbReference>
<evidence type="ECO:0000256" key="5">
    <source>
        <dbReference type="ARBA" id="ARBA00022975"/>
    </source>
</evidence>
<dbReference type="InterPro" id="IPR012135">
    <property type="entry name" value="Dihydroorotate_DH_1_2"/>
</dbReference>
<dbReference type="Proteomes" id="UP000250043">
    <property type="component" value="Unassembled WGS sequence"/>
</dbReference>
<keyword evidence="3" id="KW-0285">Flavoprotein</keyword>
<evidence type="ECO:0000256" key="6">
    <source>
        <dbReference type="ARBA" id="ARBA00023002"/>
    </source>
</evidence>
<comment type="cofactor">
    <cofactor evidence="1">
        <name>FMN</name>
        <dbReference type="ChEBI" id="CHEBI:58210"/>
    </cofactor>
</comment>
<proteinExistence type="predicted"/>
<evidence type="ECO:0000313" key="9">
    <source>
        <dbReference type="EMBL" id="OCH92709.1"/>
    </source>
</evidence>
<reference evidence="9 10" key="1">
    <citation type="submission" date="2016-07" db="EMBL/GenBank/DDBJ databases">
        <title>Draft genome of the white-rot fungus Obba rivulosa 3A-2.</title>
        <authorList>
            <consortium name="DOE Joint Genome Institute"/>
            <person name="Miettinen O."/>
            <person name="Riley R."/>
            <person name="Acob R."/>
            <person name="Barry K."/>
            <person name="Cullen D."/>
            <person name="De Vries R."/>
            <person name="Hainaut M."/>
            <person name="Hatakka A."/>
            <person name="Henrissat B."/>
            <person name="Hilden K."/>
            <person name="Kuo R."/>
            <person name="Labutti K."/>
            <person name="Lipzen A."/>
            <person name="Makela M.R."/>
            <person name="Sandor L."/>
            <person name="Spatafora J.W."/>
            <person name="Grigoriev I.V."/>
            <person name="Hibbett D.S."/>
        </authorList>
    </citation>
    <scope>NUCLEOTIDE SEQUENCE [LARGE SCALE GENOMIC DNA]</scope>
    <source>
        <strain evidence="9 10">3A-2</strain>
    </source>
</reference>
<dbReference type="PANTHER" id="PTHR48109:SF1">
    <property type="entry name" value="DIHYDROOROTATE DEHYDROGENASE (FUMARATE)"/>
    <property type="match status" value="1"/>
</dbReference>
<evidence type="ECO:0000256" key="7">
    <source>
        <dbReference type="ARBA" id="ARBA00031623"/>
    </source>
</evidence>
<dbReference type="GO" id="GO:0005737">
    <property type="term" value="C:cytoplasm"/>
    <property type="evidence" value="ECO:0007669"/>
    <property type="project" value="InterPro"/>
</dbReference>
<sequence length="350" mass="36984">MARIRAICIDPPVMNSSCLWASDLSDLRALYDSPYTGAVTTRTATLQGFNEDESHAHAFLKNSITSINSYGYSPHPLSRYIEWVRILLTTPMADGSKPAKPIIMSITASTPPILAQMVSQIQTLRVALRDAHSSSPPDASVPDPSMLVAVEINTSCPNIPGSPPPAYSVQHLFPFLDVLATAVRADHSLTLGLKLPPYPEPTKAAEVVRVLGAYTFQRADGTPVSPWAFLTCTNTLGNSLVFAEQVLSPAQDVKAKDNVEPRAQRFALPEGKGGLGGDAIHALALGNVHAFAQVLNENADAALREVRVIGVGGVTSPAAAARMWAAGASVVACATLLGKEGVKAFEILAA</sequence>